<keyword evidence="1" id="KW-0472">Membrane</keyword>
<dbReference type="Pfam" id="PF05795">
    <property type="entry name" value="Plasmodium_Vir"/>
    <property type="match status" value="1"/>
</dbReference>
<dbReference type="EMBL" id="FLQV01002075">
    <property type="protein sequence ID" value="SBT00715.1"/>
    <property type="molecule type" value="Genomic_DNA"/>
</dbReference>
<keyword evidence="1" id="KW-1133">Transmembrane helix</keyword>
<reference evidence="3" key="2">
    <citation type="submission" date="2016-05" db="EMBL/GenBank/DDBJ databases">
        <authorList>
            <person name="Lavstsen T."/>
            <person name="Jespersen J.S."/>
        </authorList>
    </citation>
    <scope>NUCLEOTIDE SEQUENCE [LARGE SCALE GENOMIC DNA]</scope>
</reference>
<sequence>MVLSSSKWNTSPIEFTKNYPFLKSLPLYTFYEKLENRHGSEIGNSNHCNEIMEVDERAYSVCVKVVNTLNSLGRNIIVLDKESDDGMNDSNRACLYLNEWLDNNIRIYGCDPTNIDLLYSKLNEKMGHLNLENKCNFEKSTYMNNDLHYVSAKKKLYYFSENLYWVNKKKLGEKKEEKKLFEEYLRDCSMNYNSLLRRDFCKTPRLYESELEDFKKQFTETSSYLQSCYPGMDIRPLHYYNKSETKCLDGNIYNESEEEPENMFGYLQTKQIYTDDEDVKQMDGDAYNKIDILSKGVVPFIGFSFVIFMILFILYKFTPSGLWMRSLLSKKNMMHHNIDRLKTQKLMEHNPEYEELNSDTAQINIAYYNV</sequence>
<keyword evidence="1" id="KW-0812">Transmembrane</keyword>
<dbReference type="EMBL" id="FLQU01001173">
    <property type="protein sequence ID" value="SBS91749.1"/>
    <property type="molecule type" value="Genomic_DNA"/>
</dbReference>
<evidence type="ECO:0000313" key="5">
    <source>
        <dbReference type="Proteomes" id="UP000078560"/>
    </source>
</evidence>
<proteinExistence type="predicted"/>
<feature type="transmembrane region" description="Helical" evidence="1">
    <location>
        <begin position="297"/>
        <end position="315"/>
    </location>
</feature>
<evidence type="ECO:0000313" key="4">
    <source>
        <dbReference type="Proteomes" id="UP000078546"/>
    </source>
</evidence>
<evidence type="ECO:0000313" key="2">
    <source>
        <dbReference type="EMBL" id="SBS91749.1"/>
    </source>
</evidence>
<organism evidence="3 4">
    <name type="scientific">Plasmodium ovale curtisi</name>
    <dbReference type="NCBI Taxonomy" id="864141"/>
    <lineage>
        <taxon>Eukaryota</taxon>
        <taxon>Sar</taxon>
        <taxon>Alveolata</taxon>
        <taxon>Apicomplexa</taxon>
        <taxon>Aconoidasida</taxon>
        <taxon>Haemosporida</taxon>
        <taxon>Plasmodiidae</taxon>
        <taxon>Plasmodium</taxon>
        <taxon>Plasmodium (Plasmodium)</taxon>
    </lineage>
</organism>
<evidence type="ECO:0000313" key="3">
    <source>
        <dbReference type="EMBL" id="SBT00715.1"/>
    </source>
</evidence>
<dbReference type="Proteomes" id="UP000078560">
    <property type="component" value="Unassembled WGS sequence"/>
</dbReference>
<accession>A0A1A8XA61</accession>
<name>A0A1A8XA61_PLAOA</name>
<dbReference type="Proteomes" id="UP000078546">
    <property type="component" value="Unassembled WGS sequence"/>
</dbReference>
<dbReference type="AlphaFoldDB" id="A0A1A8XA61"/>
<protein>
    <submittedName>
        <fullName evidence="3">PIR Superfamily Protein</fullName>
    </submittedName>
</protein>
<evidence type="ECO:0000256" key="1">
    <source>
        <dbReference type="SAM" id="Phobius"/>
    </source>
</evidence>
<gene>
    <name evidence="3" type="ORF">POVCU1_061910</name>
    <name evidence="2" type="ORF">POVCU2_0069710</name>
</gene>
<reference evidence="4 5" key="1">
    <citation type="submission" date="2016-05" db="EMBL/GenBank/DDBJ databases">
        <authorList>
            <person name="Naeem Raeece"/>
        </authorList>
    </citation>
    <scope>NUCLEOTIDE SEQUENCE [LARGE SCALE GENOMIC DNA]</scope>
</reference>
<dbReference type="InterPro" id="IPR008780">
    <property type="entry name" value="Plasmodium_Vir"/>
</dbReference>